<gene>
    <name evidence="5" type="primary">nuoN</name>
    <name evidence="8" type="ORF">BN381_160014</name>
</gene>
<keyword evidence="5" id="KW-1278">Translocase</keyword>
<evidence type="ECO:0000313" key="9">
    <source>
        <dbReference type="Proteomes" id="UP000018291"/>
    </source>
</evidence>
<feature type="transmembrane region" description="Helical" evidence="5">
    <location>
        <begin position="304"/>
        <end position="323"/>
    </location>
</feature>
<dbReference type="EMBL" id="CANL01000008">
    <property type="protein sequence ID" value="CCM63049.1"/>
    <property type="molecule type" value="Genomic_DNA"/>
</dbReference>
<reference evidence="8 9" key="1">
    <citation type="journal article" date="2013" name="ISME J.">
        <title>Metabolic model for the filamentous 'Candidatus Microthrix parvicella' based on genomic and metagenomic analyses.</title>
        <authorList>
            <person name="Jon McIlroy S."/>
            <person name="Kristiansen R."/>
            <person name="Albertsen M."/>
            <person name="Michael Karst S."/>
            <person name="Rossetti S."/>
            <person name="Lund Nielsen J."/>
            <person name="Tandoi V."/>
            <person name="James Seviour R."/>
            <person name="Nielsen P.H."/>
        </authorList>
    </citation>
    <scope>NUCLEOTIDE SEQUENCE [LARGE SCALE GENOMIC DNA]</scope>
    <source>
        <strain evidence="8 9">RN1</strain>
    </source>
</reference>
<accession>R4YXC3</accession>
<feature type="domain" description="NADH:quinone oxidoreductase/Mrp antiporter transmembrane" evidence="7">
    <location>
        <begin position="154"/>
        <end position="449"/>
    </location>
</feature>
<evidence type="ECO:0000256" key="6">
    <source>
        <dbReference type="RuleBase" id="RU000320"/>
    </source>
</evidence>
<dbReference type="HOGENOM" id="CLU_007100_1_5_11"/>
<dbReference type="AlphaFoldDB" id="R4YXC3"/>
<feature type="transmembrane region" description="Helical" evidence="5">
    <location>
        <begin position="487"/>
        <end position="508"/>
    </location>
</feature>
<comment type="subunit">
    <text evidence="5">NDH-1 is composed of 14 different subunits. Subunits NuoA, H, J, K, L, M, N constitute the membrane sector of the complex.</text>
</comment>
<feature type="transmembrane region" description="Helical" evidence="5">
    <location>
        <begin position="435"/>
        <end position="455"/>
    </location>
</feature>
<dbReference type="NCBIfam" id="TIGR01770">
    <property type="entry name" value="NDH_I_N"/>
    <property type="match status" value="1"/>
</dbReference>
<dbReference type="HAMAP" id="MF_00445">
    <property type="entry name" value="NDH1_NuoN_1"/>
    <property type="match status" value="1"/>
</dbReference>
<protein>
    <recommendedName>
        <fullName evidence="5">NADH-quinone oxidoreductase subunit N</fullName>
        <ecNumber evidence="5">7.1.1.-</ecNumber>
    </recommendedName>
    <alternativeName>
        <fullName evidence="5">NADH dehydrogenase I subunit N</fullName>
    </alternativeName>
    <alternativeName>
        <fullName evidence="5">NDH-1 subunit N</fullName>
    </alternativeName>
</protein>
<feature type="transmembrane region" description="Helical" evidence="5">
    <location>
        <begin position="235"/>
        <end position="259"/>
    </location>
</feature>
<dbReference type="PANTHER" id="PTHR22773">
    <property type="entry name" value="NADH DEHYDROGENASE"/>
    <property type="match status" value="1"/>
</dbReference>
<feature type="transmembrane region" description="Helical" evidence="5">
    <location>
        <begin position="357"/>
        <end position="379"/>
    </location>
</feature>
<evidence type="ECO:0000256" key="2">
    <source>
        <dbReference type="ARBA" id="ARBA00022692"/>
    </source>
</evidence>
<dbReference type="EC" id="7.1.1.-" evidence="5"/>
<dbReference type="eggNOG" id="COG1007">
    <property type="taxonomic scope" value="Bacteria"/>
</dbReference>
<dbReference type="InterPro" id="IPR001750">
    <property type="entry name" value="ND/Mrp_TM"/>
</dbReference>
<keyword evidence="2 5" id="KW-0812">Transmembrane</keyword>
<comment type="similarity">
    <text evidence="5">Belongs to the complex I subunit 2 family.</text>
</comment>
<evidence type="ECO:0000256" key="5">
    <source>
        <dbReference type="HAMAP-Rule" id="MF_00445"/>
    </source>
</evidence>
<dbReference type="STRING" id="1229780.BN381_160014"/>
<keyword evidence="5" id="KW-0874">Quinone</keyword>
<evidence type="ECO:0000256" key="4">
    <source>
        <dbReference type="ARBA" id="ARBA00023136"/>
    </source>
</evidence>
<feature type="transmembrane region" description="Helical" evidence="5">
    <location>
        <begin position="104"/>
        <end position="123"/>
    </location>
</feature>
<evidence type="ECO:0000256" key="3">
    <source>
        <dbReference type="ARBA" id="ARBA00022989"/>
    </source>
</evidence>
<keyword evidence="3 5" id="KW-1133">Transmembrane helix</keyword>
<evidence type="ECO:0000313" key="8">
    <source>
        <dbReference type="EMBL" id="CCM63049.1"/>
    </source>
</evidence>
<keyword evidence="8" id="KW-0560">Oxidoreductase</keyword>
<keyword evidence="5" id="KW-1003">Cell membrane</keyword>
<comment type="function">
    <text evidence="5">NDH-1 shuttles electrons from NADH, via FMN and iron-sulfur (Fe-S) centers, to quinones in the respiratory chain. The immediate electron acceptor for the enzyme in this species is believed to be a menaquinone. Couples the redox reaction to proton translocation (for every two electrons transferred, four hydrogen ions are translocated across the cytoplasmic membrane), and thus conserves the redox energy in a proton gradient.</text>
</comment>
<evidence type="ECO:0000256" key="1">
    <source>
        <dbReference type="ARBA" id="ARBA00004127"/>
    </source>
</evidence>
<comment type="catalytic activity">
    <reaction evidence="5">
        <text>a quinone + NADH + 5 H(+)(in) = a quinol + NAD(+) + 4 H(+)(out)</text>
        <dbReference type="Rhea" id="RHEA:57888"/>
        <dbReference type="ChEBI" id="CHEBI:15378"/>
        <dbReference type="ChEBI" id="CHEBI:24646"/>
        <dbReference type="ChEBI" id="CHEBI:57540"/>
        <dbReference type="ChEBI" id="CHEBI:57945"/>
        <dbReference type="ChEBI" id="CHEBI:132124"/>
    </reaction>
</comment>
<dbReference type="GO" id="GO:0050136">
    <property type="term" value="F:NADH dehydrogenase (quinone) (non-electrogenic) activity"/>
    <property type="evidence" value="ECO:0007669"/>
    <property type="project" value="UniProtKB-UniRule"/>
</dbReference>
<keyword evidence="9" id="KW-1185">Reference proteome</keyword>
<feature type="transmembrane region" description="Helical" evidence="5">
    <location>
        <begin position="400"/>
        <end position="423"/>
    </location>
</feature>
<feature type="transmembrane region" description="Helical" evidence="5">
    <location>
        <begin position="61"/>
        <end position="84"/>
    </location>
</feature>
<dbReference type="GO" id="GO:0042773">
    <property type="term" value="P:ATP synthesis coupled electron transport"/>
    <property type="evidence" value="ECO:0007669"/>
    <property type="project" value="InterPro"/>
</dbReference>
<evidence type="ECO:0000259" key="7">
    <source>
        <dbReference type="Pfam" id="PF00361"/>
    </source>
</evidence>
<dbReference type="GO" id="GO:0048038">
    <property type="term" value="F:quinone binding"/>
    <property type="evidence" value="ECO:0007669"/>
    <property type="project" value="UniProtKB-KW"/>
</dbReference>
<keyword evidence="5" id="KW-0813">Transport</keyword>
<dbReference type="RefSeq" id="WP_012225104.1">
    <property type="nucleotide sequence ID" value="NZ_HG422565.1"/>
</dbReference>
<keyword evidence="4 5" id="KW-0472">Membrane</keyword>
<dbReference type="InterPro" id="IPR010096">
    <property type="entry name" value="NADH-Q_OxRdtase_suN/2"/>
</dbReference>
<name>R4YXC3_9ACTN</name>
<dbReference type="Pfam" id="PF00361">
    <property type="entry name" value="Proton_antipo_M"/>
    <property type="match status" value="1"/>
</dbReference>
<dbReference type="GO" id="GO:0005886">
    <property type="term" value="C:plasma membrane"/>
    <property type="evidence" value="ECO:0007669"/>
    <property type="project" value="UniProtKB-SubCell"/>
</dbReference>
<feature type="transmembrane region" description="Helical" evidence="5">
    <location>
        <begin position="189"/>
        <end position="212"/>
    </location>
</feature>
<dbReference type="GO" id="GO:0008137">
    <property type="term" value="F:NADH dehydrogenase (ubiquinone) activity"/>
    <property type="evidence" value="ECO:0007669"/>
    <property type="project" value="InterPro"/>
</dbReference>
<feature type="transmembrane region" description="Helical" evidence="5">
    <location>
        <begin position="158"/>
        <end position="177"/>
    </location>
</feature>
<feature type="transmembrane region" description="Helical" evidence="5">
    <location>
        <begin position="271"/>
        <end position="298"/>
    </location>
</feature>
<comment type="caution">
    <text evidence="8">The sequence shown here is derived from an EMBL/GenBank/DDBJ whole genome shotgun (WGS) entry which is preliminary data.</text>
</comment>
<organism evidence="8 9">
    <name type="scientific">Candidatus Neomicrothrix parvicella RN1</name>
    <dbReference type="NCBI Taxonomy" id="1229780"/>
    <lineage>
        <taxon>Bacteria</taxon>
        <taxon>Bacillati</taxon>
        <taxon>Actinomycetota</taxon>
        <taxon>Acidimicrobiia</taxon>
        <taxon>Acidimicrobiales</taxon>
        <taxon>Microthrixaceae</taxon>
        <taxon>Candidatus Neomicrothrix</taxon>
    </lineage>
</organism>
<dbReference type="Proteomes" id="UP000018291">
    <property type="component" value="Unassembled WGS sequence"/>
</dbReference>
<keyword evidence="5" id="KW-0520">NAD</keyword>
<sequence length="520" mass="53601">MIATVLQGLPGAATSATQAGAPAVTPNVTWGYLAPILIMFGGALLLLLLGALMPNGVPRHVASFGTVVVGLASMASGVPLWLRIIDPTRGPTSAVAGAVGVDGFSVFAYWVIAAAVVLVALLFHGYLAREGLEGVEPYALMMFSAAGAMVMASANDLVVLFIGLEILSLAAYTLAAMHRRRIGSLEAGLKYFILGAAASAFLLYGIALLYGATGTTSLGAMRTYLDGQGLVSDNLLLGGIAMVIIGLGFKVAAVPFHWWAPDVYQGSPTPVTAFMASAIKAGAFAGLLRLLVVALPAYRGDWRPVIEVLALLSLFGGAFGAIVQTDVKRMLAYSSINHAGFILVAVDAASAQGISAALFYLAVYSLMTIGAFAVVTVISREGDGHTSLADLRGLPTARPALALALVVFVLAQAGVPFTGGFFAKFGVITAAVDAGHWWMGVAAMVSAVVSAFLYLRIVGAMYWPSDEAEDGATPAVTRAQLPFPRTAGIALGLCLVGVLIIGIFPGLITNLTRQATVILG</sequence>
<feature type="transmembrane region" description="Helical" evidence="5">
    <location>
        <begin position="29"/>
        <end position="49"/>
    </location>
</feature>
<comment type="subcellular location">
    <subcellularLocation>
        <location evidence="5">Cell membrane</location>
        <topology evidence="5">Multi-pass membrane protein</topology>
    </subcellularLocation>
    <subcellularLocation>
        <location evidence="1">Endomembrane system</location>
        <topology evidence="1">Multi-pass membrane protein</topology>
    </subcellularLocation>
    <subcellularLocation>
        <location evidence="6">Membrane</location>
        <topology evidence="6">Multi-pass membrane protein</topology>
    </subcellularLocation>
</comment>
<proteinExistence type="inferred from homology"/>
<dbReference type="OrthoDB" id="9811718at2"/>
<dbReference type="GO" id="GO:0012505">
    <property type="term" value="C:endomembrane system"/>
    <property type="evidence" value="ECO:0007669"/>
    <property type="project" value="UniProtKB-SubCell"/>
</dbReference>